<reference evidence="1" key="1">
    <citation type="submission" date="2021-04" db="EMBL/GenBank/DDBJ databases">
        <title>Whole genome sequencing of Enterococci isolates from hospitalized patients.</title>
        <authorList>
            <person name="Ogoti B.M."/>
            <person name="Onyambu F.G."/>
        </authorList>
    </citation>
    <scope>NUCLEOTIDE SEQUENCE</scope>
    <source>
        <strain evidence="1">242</strain>
    </source>
</reference>
<proteinExistence type="predicted"/>
<evidence type="ECO:0000313" key="2">
    <source>
        <dbReference type="Proteomes" id="UP000680045"/>
    </source>
</evidence>
<sequence length="49" mass="5361">MTISLPHGGTLIDLWEPKYDISKITKSIEIDEIALSDLELIGTGAYSPD</sequence>
<accession>A0A941FM63</accession>
<organism evidence="1 2">
    <name type="scientific">Peribacillus frigoritolerans</name>
    <dbReference type="NCBI Taxonomy" id="450367"/>
    <lineage>
        <taxon>Bacteria</taxon>
        <taxon>Bacillati</taxon>
        <taxon>Bacillota</taxon>
        <taxon>Bacilli</taxon>
        <taxon>Bacillales</taxon>
        <taxon>Bacillaceae</taxon>
        <taxon>Peribacillus</taxon>
    </lineage>
</organism>
<evidence type="ECO:0000313" key="1">
    <source>
        <dbReference type="EMBL" id="MBR8644050.1"/>
    </source>
</evidence>
<dbReference type="AlphaFoldDB" id="A0A941FM63"/>
<protein>
    <submittedName>
        <fullName evidence="1">Uncharacterized protein</fullName>
    </submittedName>
</protein>
<dbReference type="InterPro" id="IPR015947">
    <property type="entry name" value="PUA-like_sf"/>
</dbReference>
<gene>
    <name evidence="1" type="ORF">KEH51_03065</name>
</gene>
<dbReference type="SUPFAM" id="SSF88697">
    <property type="entry name" value="PUA domain-like"/>
    <property type="match status" value="1"/>
</dbReference>
<name>A0A941FM63_9BACI</name>
<comment type="caution">
    <text evidence="1">The sequence shown here is derived from an EMBL/GenBank/DDBJ whole genome shotgun (WGS) entry which is preliminary data.</text>
</comment>
<dbReference type="EMBL" id="JAGTPW010000003">
    <property type="protein sequence ID" value="MBR8644050.1"/>
    <property type="molecule type" value="Genomic_DNA"/>
</dbReference>
<dbReference type="Proteomes" id="UP000680045">
    <property type="component" value="Unassembled WGS sequence"/>
</dbReference>